<dbReference type="InterPro" id="IPR016024">
    <property type="entry name" value="ARM-type_fold"/>
</dbReference>
<keyword evidence="5" id="KW-0677">Repeat</keyword>
<dbReference type="GO" id="GO:0006606">
    <property type="term" value="P:protein import into nucleus"/>
    <property type="evidence" value="ECO:0007669"/>
    <property type="project" value="InterPro"/>
</dbReference>
<dbReference type="InterPro" id="IPR011989">
    <property type="entry name" value="ARM-like"/>
</dbReference>
<evidence type="ECO:0000256" key="5">
    <source>
        <dbReference type="ARBA" id="ARBA00022737"/>
    </source>
</evidence>
<organism evidence="10 11">
    <name type="scientific">Rhodocollybia butyracea</name>
    <dbReference type="NCBI Taxonomy" id="206335"/>
    <lineage>
        <taxon>Eukaryota</taxon>
        <taxon>Fungi</taxon>
        <taxon>Dikarya</taxon>
        <taxon>Basidiomycota</taxon>
        <taxon>Agaricomycotina</taxon>
        <taxon>Agaricomycetes</taxon>
        <taxon>Agaricomycetidae</taxon>
        <taxon>Agaricales</taxon>
        <taxon>Marasmiineae</taxon>
        <taxon>Omphalotaceae</taxon>
        <taxon>Rhodocollybia</taxon>
    </lineage>
</organism>
<comment type="caution">
    <text evidence="10">The sequence shown here is derived from an EMBL/GenBank/DDBJ whole genome shotgun (WGS) entry which is preliminary data.</text>
</comment>
<accession>A0A9P5TVW3</accession>
<gene>
    <name evidence="10" type="ORF">BDP27DRAFT_1345741</name>
</gene>
<keyword evidence="4" id="KW-0963">Cytoplasm</keyword>
<evidence type="ECO:0000256" key="9">
    <source>
        <dbReference type="SAM" id="MobiDB-lite"/>
    </source>
</evidence>
<evidence type="ECO:0000256" key="4">
    <source>
        <dbReference type="ARBA" id="ARBA00022490"/>
    </source>
</evidence>
<evidence type="ECO:0000313" key="11">
    <source>
        <dbReference type="Proteomes" id="UP000772434"/>
    </source>
</evidence>
<dbReference type="GO" id="GO:0005737">
    <property type="term" value="C:cytoplasm"/>
    <property type="evidence" value="ECO:0007669"/>
    <property type="project" value="UniProtKB-SubCell"/>
</dbReference>
<evidence type="ECO:0000256" key="6">
    <source>
        <dbReference type="ARBA" id="ARBA00022927"/>
    </source>
</evidence>
<protein>
    <submittedName>
        <fullName evidence="10">Armadillo-type protein</fullName>
    </submittedName>
</protein>
<dbReference type="Pfam" id="PF13513">
    <property type="entry name" value="HEAT_EZ"/>
    <property type="match status" value="1"/>
</dbReference>
<keyword evidence="7" id="KW-0539">Nucleus</keyword>
<feature type="compositionally biased region" description="Basic and acidic residues" evidence="9">
    <location>
        <begin position="333"/>
        <end position="343"/>
    </location>
</feature>
<dbReference type="FunFam" id="1.25.10.10:FF:000028">
    <property type="entry name" value="Transportin-1 isoform 1"/>
    <property type="match status" value="1"/>
</dbReference>
<evidence type="ECO:0000256" key="2">
    <source>
        <dbReference type="ARBA" id="ARBA00004496"/>
    </source>
</evidence>
<dbReference type="SUPFAM" id="SSF48371">
    <property type="entry name" value="ARM repeat"/>
    <property type="match status" value="1"/>
</dbReference>
<keyword evidence="3" id="KW-0813">Transport</keyword>
<dbReference type="PANTHER" id="PTHR10527">
    <property type="entry name" value="IMPORTIN BETA"/>
    <property type="match status" value="1"/>
</dbReference>
<evidence type="ECO:0000313" key="10">
    <source>
        <dbReference type="EMBL" id="KAF9049669.1"/>
    </source>
</evidence>
<keyword evidence="6" id="KW-0653">Protein transport</keyword>
<name>A0A9P5TVW3_9AGAR</name>
<proteinExistence type="inferred from homology"/>
<comment type="subcellular location">
    <subcellularLocation>
        <location evidence="2">Cytoplasm</location>
    </subcellularLocation>
    <subcellularLocation>
        <location evidence="1">Nucleus</location>
    </subcellularLocation>
</comment>
<dbReference type="EMBL" id="JADNRY010000471">
    <property type="protein sequence ID" value="KAF9049669.1"/>
    <property type="molecule type" value="Genomic_DNA"/>
</dbReference>
<evidence type="ECO:0000256" key="8">
    <source>
        <dbReference type="ARBA" id="ARBA00038423"/>
    </source>
</evidence>
<evidence type="ECO:0000256" key="7">
    <source>
        <dbReference type="ARBA" id="ARBA00023242"/>
    </source>
</evidence>
<evidence type="ECO:0000256" key="3">
    <source>
        <dbReference type="ARBA" id="ARBA00022448"/>
    </source>
</evidence>
<keyword evidence="11" id="KW-1185">Reference proteome</keyword>
<feature type="compositionally biased region" description="Basic and acidic residues" evidence="9">
    <location>
        <begin position="311"/>
        <end position="325"/>
    </location>
</feature>
<feature type="region of interest" description="Disordered" evidence="9">
    <location>
        <begin position="311"/>
        <end position="350"/>
    </location>
</feature>
<dbReference type="Proteomes" id="UP000772434">
    <property type="component" value="Unassembled WGS sequence"/>
</dbReference>
<dbReference type="AlphaFoldDB" id="A0A9P5TVW3"/>
<dbReference type="Gene3D" id="1.25.10.10">
    <property type="entry name" value="Leucine-rich Repeat Variant"/>
    <property type="match status" value="1"/>
</dbReference>
<dbReference type="InterPro" id="IPR040122">
    <property type="entry name" value="Importin_beta"/>
</dbReference>
<evidence type="ECO:0000256" key="1">
    <source>
        <dbReference type="ARBA" id="ARBA00004123"/>
    </source>
</evidence>
<sequence length="896" mass="99638">MAWNPQPTALQEVLTIIHETTENNVPLPLDQILNNLTRQPEYAAYLAHILTAMPQEDESIRSVAAYLLKNNARLILDASPEEYVKSALLRALGGDSVMIRAAAGPVILSFLGVLEPRNWPECLSQLVKMLDCPDLEKQEAALDVLEKACEDYPRKLDVEIGGTRPLDLMIPIFLSFTDHQSSKMRSHAVACLSNFVHVNFECYADTFMRCLLRRTIDQDPSVRRPVCRAFVSLALAYPQMLIPEMGNVAEFMLDAMQDKDENIALPATEFWLTVSQNPGIAPSLRLNKVAPALLDRIIHYEDIVLCREGDADHPPLTDTQPDNKPRQYGAKSRGFDRDARSEPSAEAPKPCIEAYGEETIDWDDDDEFRGDESNIRRCAAKALDALARHFDQGLLDVLLAPLKDKLGSNDWLQRESGILALGAISEGCIKAIEPHLPTFVPYLINALDDSTYLVRSTSCWTLGSYVEWIAQPISDEHQQKYFVPTMKGLLRMVLDNNKEVQEAGCCTFVTLEEAAGIELAPYIELILHDLLGALDMYDGKNLLLLYDAIATLADVVGRKLSNSIYVELLMPPLTDRWAKLKDEDVKLTPLLECLASVAIALGQAFLPYGPPLFRKCYSTILHYQQYQQNPDLEEPDKPSLVAALSLLAGLTQGLGMSLESLISQSQPNLLMPVTTCLRHPKAAVRQSAYALVGEMAVSCFTLLKPHIPGIMAQLMLQLDSEPVLEFVDVSNNAAWSAGEVALRCGRDDPEFRHWVPSLISRLILILLDPEASSLHVNAAVSIGRIGLRNTDLVAPRLPEFALAWCTVMYDITDNEEKESAFRGLCTMLRVNPAGISKSLLWVCNIIVHWTQPSPPLNKIFATALQTLKRHDETSWSAQVAAFPPLIQEQLATRYGV</sequence>
<reference evidence="10" key="1">
    <citation type="submission" date="2020-11" db="EMBL/GenBank/DDBJ databases">
        <authorList>
            <consortium name="DOE Joint Genome Institute"/>
            <person name="Ahrendt S."/>
            <person name="Riley R."/>
            <person name="Andreopoulos W."/>
            <person name="Labutti K."/>
            <person name="Pangilinan J."/>
            <person name="Ruiz-Duenas F.J."/>
            <person name="Barrasa J.M."/>
            <person name="Sanchez-Garcia M."/>
            <person name="Camarero S."/>
            <person name="Miyauchi S."/>
            <person name="Serrano A."/>
            <person name="Linde D."/>
            <person name="Babiker R."/>
            <person name="Drula E."/>
            <person name="Ayuso-Fernandez I."/>
            <person name="Pacheco R."/>
            <person name="Padilla G."/>
            <person name="Ferreira P."/>
            <person name="Barriuso J."/>
            <person name="Kellner H."/>
            <person name="Castanera R."/>
            <person name="Alfaro M."/>
            <person name="Ramirez L."/>
            <person name="Pisabarro A.G."/>
            <person name="Kuo A."/>
            <person name="Tritt A."/>
            <person name="Lipzen A."/>
            <person name="He G."/>
            <person name="Yan M."/>
            <person name="Ng V."/>
            <person name="Cullen D."/>
            <person name="Martin F."/>
            <person name="Rosso M.-N."/>
            <person name="Henrissat B."/>
            <person name="Hibbett D."/>
            <person name="Martinez A.T."/>
            <person name="Grigoriev I.V."/>
        </authorList>
    </citation>
    <scope>NUCLEOTIDE SEQUENCE</scope>
    <source>
        <strain evidence="10">AH 40177</strain>
    </source>
</reference>
<comment type="similarity">
    <text evidence="8">Belongs to the importin beta family. Importin beta-2 subfamily.</text>
</comment>
<dbReference type="OrthoDB" id="951172at2759"/>
<dbReference type="GO" id="GO:0031981">
    <property type="term" value="C:nuclear lumen"/>
    <property type="evidence" value="ECO:0007669"/>
    <property type="project" value="UniProtKB-ARBA"/>
</dbReference>